<keyword evidence="6" id="KW-0808">Transferase</keyword>
<evidence type="ECO:0000313" key="7">
    <source>
        <dbReference type="Proteomes" id="UP000032611"/>
    </source>
</evidence>
<dbReference type="AlphaFoldDB" id="A0A0D5LSI1"/>
<evidence type="ECO:0000259" key="5">
    <source>
        <dbReference type="PROSITE" id="PS51891"/>
    </source>
</evidence>
<evidence type="ECO:0000256" key="2">
    <source>
        <dbReference type="ARBA" id="ARBA00022723"/>
    </source>
</evidence>
<dbReference type="GO" id="GO:0016846">
    <property type="term" value="F:carbon-sulfur lyase activity"/>
    <property type="evidence" value="ECO:0007669"/>
    <property type="project" value="InterPro"/>
</dbReference>
<dbReference type="PANTHER" id="PTHR33337:SF44">
    <property type="entry name" value="DUF636 DOMAIN PROTEIN (AFU_ORTHOLOGUE AFUA_1G09754)"/>
    <property type="match status" value="1"/>
</dbReference>
<dbReference type="PANTHER" id="PTHR33337">
    <property type="entry name" value="GFA DOMAIN-CONTAINING PROTEIN"/>
    <property type="match status" value="1"/>
</dbReference>
<keyword evidence="3" id="KW-0862">Zinc</keyword>
<proteinExistence type="inferred from homology"/>
<organism evidence="6 7">
    <name type="scientific">Martelella endophytica</name>
    <dbReference type="NCBI Taxonomy" id="1486262"/>
    <lineage>
        <taxon>Bacteria</taxon>
        <taxon>Pseudomonadati</taxon>
        <taxon>Pseudomonadota</taxon>
        <taxon>Alphaproteobacteria</taxon>
        <taxon>Hyphomicrobiales</taxon>
        <taxon>Aurantimonadaceae</taxon>
        <taxon>Martelella</taxon>
    </lineage>
</organism>
<dbReference type="Gene3D" id="2.170.150.70">
    <property type="match status" value="1"/>
</dbReference>
<dbReference type="GO" id="GO:0046872">
    <property type="term" value="F:metal ion binding"/>
    <property type="evidence" value="ECO:0007669"/>
    <property type="project" value="UniProtKB-KW"/>
</dbReference>
<sequence>MKLEASCQCGKVRYSVESRTPYPYMRCYCSICRKTGGGGGYAINLGADSATLEIEGAEYKRFYHARMAHGHSEGERHFCGECGTSLYLYDPRWPELVHPMASAVDTPLPTPPEIVHIMLDSKAEWVQVPEGPGHVHFGGYPELSIEEWHRRHGLLEE</sequence>
<evidence type="ECO:0000313" key="6">
    <source>
        <dbReference type="EMBL" id="AJY47164.1"/>
    </source>
</evidence>
<dbReference type="OrthoDB" id="9807246at2"/>
<dbReference type="PROSITE" id="PS51891">
    <property type="entry name" value="CENP_V_GFA"/>
    <property type="match status" value="1"/>
</dbReference>
<dbReference type="EMBL" id="CP010803">
    <property type="protein sequence ID" value="AJY47164.1"/>
    <property type="molecule type" value="Genomic_DNA"/>
</dbReference>
<dbReference type="STRING" id="1486262.TM49_18185"/>
<accession>A0A0D5LSI1</accession>
<dbReference type="GO" id="GO:0016740">
    <property type="term" value="F:transferase activity"/>
    <property type="evidence" value="ECO:0007669"/>
    <property type="project" value="UniProtKB-KW"/>
</dbReference>
<evidence type="ECO:0000256" key="4">
    <source>
        <dbReference type="ARBA" id="ARBA00023239"/>
    </source>
</evidence>
<keyword evidence="7" id="KW-1185">Reference proteome</keyword>
<dbReference type="PATRIC" id="fig|1486262.3.peg.3761"/>
<dbReference type="KEGG" id="mey:TM49_18185"/>
<dbReference type="InterPro" id="IPR011057">
    <property type="entry name" value="Mss4-like_sf"/>
</dbReference>
<dbReference type="InterPro" id="IPR006913">
    <property type="entry name" value="CENP-V/GFA"/>
</dbReference>
<dbReference type="Proteomes" id="UP000032611">
    <property type="component" value="Chromosome"/>
</dbReference>
<reference evidence="6 7" key="1">
    <citation type="journal article" date="2015" name="Genome Announc.">
        <title>Complete genome sequence of Martelella endophytica YC6887, which has antifungal activity associated with a halophyte.</title>
        <authorList>
            <person name="Khan A."/>
            <person name="Khan H."/>
            <person name="Chung E.J."/>
            <person name="Hossain M.T."/>
            <person name="Chung Y.R."/>
        </authorList>
    </citation>
    <scope>NUCLEOTIDE SEQUENCE [LARGE SCALE GENOMIC DNA]</scope>
    <source>
        <strain evidence="6">YC6887</strain>
    </source>
</reference>
<evidence type="ECO:0000256" key="1">
    <source>
        <dbReference type="ARBA" id="ARBA00005495"/>
    </source>
</evidence>
<keyword evidence="2" id="KW-0479">Metal-binding</keyword>
<name>A0A0D5LSI1_MAREN</name>
<gene>
    <name evidence="6" type="ORF">TM49_18185</name>
</gene>
<feature type="domain" description="CENP-V/GFA" evidence="5">
    <location>
        <begin position="3"/>
        <end position="149"/>
    </location>
</feature>
<dbReference type="HOGENOM" id="CLU_116419_0_0_5"/>
<comment type="similarity">
    <text evidence="1">Belongs to the Gfa family.</text>
</comment>
<dbReference type="RefSeq" id="WP_045683323.1">
    <property type="nucleotide sequence ID" value="NZ_CP010803.1"/>
</dbReference>
<keyword evidence="4" id="KW-0456">Lyase</keyword>
<protein>
    <submittedName>
        <fullName evidence="6">Alanine acetyltransferase</fullName>
    </submittedName>
</protein>
<dbReference type="Pfam" id="PF04828">
    <property type="entry name" value="GFA"/>
    <property type="match status" value="1"/>
</dbReference>
<evidence type="ECO:0000256" key="3">
    <source>
        <dbReference type="ARBA" id="ARBA00022833"/>
    </source>
</evidence>
<dbReference type="SUPFAM" id="SSF51316">
    <property type="entry name" value="Mss4-like"/>
    <property type="match status" value="1"/>
</dbReference>